<dbReference type="InterPro" id="IPR023214">
    <property type="entry name" value="HAD_sf"/>
</dbReference>
<accession>A0A923LMI3</accession>
<name>A0A923LMI3_9FIRM</name>
<evidence type="ECO:0008006" key="4">
    <source>
        <dbReference type="Google" id="ProtNLM"/>
    </source>
</evidence>
<proteinExistence type="predicted"/>
<evidence type="ECO:0000256" key="1">
    <source>
        <dbReference type="SAM" id="Phobius"/>
    </source>
</evidence>
<comment type="caution">
    <text evidence="2">The sequence shown here is derived from an EMBL/GenBank/DDBJ whole genome shotgun (WGS) entry which is preliminary data.</text>
</comment>
<keyword evidence="1" id="KW-1133">Transmembrane helix</keyword>
<evidence type="ECO:0000313" key="2">
    <source>
        <dbReference type="EMBL" id="MBC5690624.1"/>
    </source>
</evidence>
<dbReference type="Proteomes" id="UP000652477">
    <property type="component" value="Unassembled WGS sequence"/>
</dbReference>
<reference evidence="2" key="1">
    <citation type="submission" date="2020-08" db="EMBL/GenBank/DDBJ databases">
        <title>Genome public.</title>
        <authorList>
            <person name="Liu C."/>
            <person name="Sun Q."/>
        </authorList>
    </citation>
    <scope>NUCLEOTIDE SEQUENCE</scope>
    <source>
        <strain evidence="2">NSJ-55</strain>
    </source>
</reference>
<evidence type="ECO:0000313" key="3">
    <source>
        <dbReference type="Proteomes" id="UP000652477"/>
    </source>
</evidence>
<organism evidence="2 3">
    <name type="scientific">Mediterraneibacter hominis</name>
    <dbReference type="NCBI Taxonomy" id="2763054"/>
    <lineage>
        <taxon>Bacteria</taxon>
        <taxon>Bacillati</taxon>
        <taxon>Bacillota</taxon>
        <taxon>Clostridia</taxon>
        <taxon>Lachnospirales</taxon>
        <taxon>Lachnospiraceae</taxon>
        <taxon>Mediterraneibacter</taxon>
    </lineage>
</organism>
<dbReference type="Gene3D" id="1.10.150.400">
    <property type="match status" value="1"/>
</dbReference>
<gene>
    <name evidence="2" type="ORF">H8S37_17060</name>
</gene>
<feature type="transmembrane region" description="Helical" evidence="1">
    <location>
        <begin position="34"/>
        <end position="54"/>
    </location>
</feature>
<dbReference type="InterPro" id="IPR036412">
    <property type="entry name" value="HAD-like_sf"/>
</dbReference>
<dbReference type="RefSeq" id="WP_186877275.1">
    <property type="nucleotide sequence ID" value="NZ_JACOPF010000006.1"/>
</dbReference>
<dbReference type="SUPFAM" id="SSF56784">
    <property type="entry name" value="HAD-like"/>
    <property type="match status" value="1"/>
</dbReference>
<dbReference type="AlphaFoldDB" id="A0A923LMI3"/>
<sequence>MNSTRKIDWIYMLLVNKVPGIRERYKRRRNSTKGVGRIGAWLYLFWLNLIYHVFRYKKLNVLEKYPYYEAKHLYSKGSESSLSKRESPEMLAKRLEQYDVVSFDVFDTLILRPFSEPADLFYILGEELGYMDFRRIRIEMELRAREEKYEKENHYEVNLSEIYDLFSREAGIDKKIAMKREIEMEKTYCFANPYMRRAVEILRNSHKRIIITSDMYLNAEQIKALLKSCGYEQFDAYYVSCDVGKSKSEGSLYKEVKKQEEYLWNKNTIENQINRQDLERKKLSFIHIGDNYIADIENAKKQGLDTVHYVNVNVAGAQYRAEDMSVVIGSIYRGIVNTHIHNGLYEYTREYEYGFIYGGLFVTGYCQFIHEYRKIHQIDKILFFARDGYILMKAYEKLYPNEAESVQYVYWSRLAAVKMAAEYFKYDYFRRFLYHKVNQEYTLEEIMKSMELDDMLKTLCTECQLLPQTNLTEKNVDKVKQFLLKNWDYVLEHYKEQLKAGKQYFEEILKCCNKVVAVDIGWAGSGALSLDYIVNKLWKMNCKIIGIIAGTNTCHNTEPDVGEAFLQMEKLVSYLYSQRENRDLWKFHDPGKGHNLYWEMLLDAPHGSLKGFYFDEKGEWKCELKKESRNKREIEDIQKGILDFVTLYDKVQKKENKIFKIGGRDAYAPLLNVENDVNRQFMKEMESLMDSTNIE</sequence>
<dbReference type="Gene3D" id="3.40.50.1000">
    <property type="entry name" value="HAD superfamily/HAD-like"/>
    <property type="match status" value="1"/>
</dbReference>
<keyword evidence="3" id="KW-1185">Reference proteome</keyword>
<keyword evidence="1" id="KW-0812">Transmembrane</keyword>
<protein>
    <recommendedName>
        <fullName evidence="4">Haloacid dehalogenase-like hydrolase</fullName>
    </recommendedName>
</protein>
<dbReference type="EMBL" id="JACOPF010000006">
    <property type="protein sequence ID" value="MBC5690624.1"/>
    <property type="molecule type" value="Genomic_DNA"/>
</dbReference>
<keyword evidence="1" id="KW-0472">Membrane</keyword>